<comment type="caution">
    <text evidence="1">The sequence shown here is derived from an EMBL/GenBank/DDBJ whole genome shotgun (WGS) entry which is preliminary data.</text>
</comment>
<dbReference type="RefSeq" id="WP_378053078.1">
    <property type="nucleotide sequence ID" value="NZ_JBHSIS010000001.1"/>
</dbReference>
<proteinExistence type="predicted"/>
<sequence>MPRIDDPSWDADGLAGLSVRMLTADDLTFHYFTSDVVISDGCNEVPLRTPGLPVVDFVLMLVQLCREVVSSGESVVESSQTQDSITAMRAGDVVELSYSFSGLVSTISLRDLKEAPSRALQSALEVLFSAHDDLRFNRYLIELVDLVRAGPDELPGGS</sequence>
<gene>
    <name evidence="1" type="ORF">ACFPCV_00055</name>
</gene>
<dbReference type="Proteomes" id="UP001595859">
    <property type="component" value="Unassembled WGS sequence"/>
</dbReference>
<protein>
    <submittedName>
        <fullName evidence="1">Uncharacterized protein</fullName>
    </submittedName>
</protein>
<accession>A0ABV9RU30</accession>
<keyword evidence="2" id="KW-1185">Reference proteome</keyword>
<evidence type="ECO:0000313" key="2">
    <source>
        <dbReference type="Proteomes" id="UP001595859"/>
    </source>
</evidence>
<reference evidence="2" key="1">
    <citation type="journal article" date="2019" name="Int. J. Syst. Evol. Microbiol.">
        <title>The Global Catalogue of Microorganisms (GCM) 10K type strain sequencing project: providing services to taxonomists for standard genome sequencing and annotation.</title>
        <authorList>
            <consortium name="The Broad Institute Genomics Platform"/>
            <consortium name="The Broad Institute Genome Sequencing Center for Infectious Disease"/>
            <person name="Wu L."/>
            <person name="Ma J."/>
        </authorList>
    </citation>
    <scope>NUCLEOTIDE SEQUENCE [LARGE SCALE GENOMIC DNA]</scope>
    <source>
        <strain evidence="2">ZS-22-S1</strain>
    </source>
</reference>
<name>A0ABV9RU30_9PSEU</name>
<organism evidence="1 2">
    <name type="scientific">Actinophytocola glycyrrhizae</name>
    <dbReference type="NCBI Taxonomy" id="2044873"/>
    <lineage>
        <taxon>Bacteria</taxon>
        <taxon>Bacillati</taxon>
        <taxon>Actinomycetota</taxon>
        <taxon>Actinomycetes</taxon>
        <taxon>Pseudonocardiales</taxon>
        <taxon>Pseudonocardiaceae</taxon>
    </lineage>
</organism>
<evidence type="ECO:0000313" key="1">
    <source>
        <dbReference type="EMBL" id="MFC4851875.1"/>
    </source>
</evidence>
<dbReference type="EMBL" id="JBHSIS010000001">
    <property type="protein sequence ID" value="MFC4851875.1"/>
    <property type="molecule type" value="Genomic_DNA"/>
</dbReference>